<name>A0A926NKW6_9BACI</name>
<dbReference type="EMBL" id="JACXAI010000006">
    <property type="protein sequence ID" value="MBD1379902.1"/>
    <property type="molecule type" value="Genomic_DNA"/>
</dbReference>
<keyword evidence="3" id="KW-0547">Nucleotide-binding</keyword>
<organism evidence="9 10">
    <name type="scientific">Metabacillus arenae</name>
    <dbReference type="NCBI Taxonomy" id="2771434"/>
    <lineage>
        <taxon>Bacteria</taxon>
        <taxon>Bacillati</taxon>
        <taxon>Bacillota</taxon>
        <taxon>Bacilli</taxon>
        <taxon>Bacillales</taxon>
        <taxon>Bacillaceae</taxon>
        <taxon>Metabacillus</taxon>
    </lineage>
</organism>
<accession>A0A926NKW6</accession>
<gene>
    <name evidence="9" type="ORF">IC621_06665</name>
</gene>
<dbReference type="InterPro" id="IPR037051">
    <property type="entry name" value="4-carb_acid_sugar_kinase_N_sf"/>
</dbReference>
<evidence type="ECO:0000256" key="3">
    <source>
        <dbReference type="ARBA" id="ARBA00022741"/>
    </source>
</evidence>
<proteinExistence type="inferred from homology"/>
<evidence type="ECO:0000256" key="5">
    <source>
        <dbReference type="ARBA" id="ARBA00022840"/>
    </source>
</evidence>
<evidence type="ECO:0000256" key="6">
    <source>
        <dbReference type="ARBA" id="ARBA00023277"/>
    </source>
</evidence>
<protein>
    <submittedName>
        <fullName evidence="9">Four-carbon acid sugar kinase family protein</fullName>
    </submittedName>
</protein>
<evidence type="ECO:0000259" key="8">
    <source>
        <dbReference type="Pfam" id="PF17042"/>
    </source>
</evidence>
<evidence type="ECO:0000259" key="7">
    <source>
        <dbReference type="Pfam" id="PF07005"/>
    </source>
</evidence>
<comment type="similarity">
    <text evidence="1">Belongs to the four-carbon acid sugar kinase family.</text>
</comment>
<dbReference type="Gene3D" id="3.40.980.20">
    <property type="entry name" value="Four-carbon acid sugar kinase, nucleotide binding domain"/>
    <property type="match status" value="1"/>
</dbReference>
<dbReference type="RefSeq" id="WP_191156969.1">
    <property type="nucleotide sequence ID" value="NZ_JACXAI010000006.1"/>
</dbReference>
<dbReference type="Proteomes" id="UP000626844">
    <property type="component" value="Unassembled WGS sequence"/>
</dbReference>
<dbReference type="InterPro" id="IPR010737">
    <property type="entry name" value="4-carb_acid_sugar_kinase_N"/>
</dbReference>
<feature type="domain" description="Four-carbon acid sugar kinase N-terminal" evidence="7">
    <location>
        <begin position="3"/>
        <end position="226"/>
    </location>
</feature>
<comment type="caution">
    <text evidence="9">The sequence shown here is derived from an EMBL/GenBank/DDBJ whole genome shotgun (WGS) entry which is preliminary data.</text>
</comment>
<dbReference type="InterPro" id="IPR042213">
    <property type="entry name" value="NBD_C_sf"/>
</dbReference>
<evidence type="ECO:0000256" key="4">
    <source>
        <dbReference type="ARBA" id="ARBA00022777"/>
    </source>
</evidence>
<reference evidence="9" key="1">
    <citation type="submission" date="2020-09" db="EMBL/GenBank/DDBJ databases">
        <title>A novel bacterium of genus Bacillus, isolated from South China Sea.</title>
        <authorList>
            <person name="Huang H."/>
            <person name="Mo K."/>
            <person name="Hu Y."/>
        </authorList>
    </citation>
    <scope>NUCLEOTIDE SEQUENCE</scope>
    <source>
        <strain evidence="9">IB182487</strain>
    </source>
</reference>
<dbReference type="AlphaFoldDB" id="A0A926NKW6"/>
<dbReference type="GO" id="GO:0016301">
    <property type="term" value="F:kinase activity"/>
    <property type="evidence" value="ECO:0007669"/>
    <property type="project" value="UniProtKB-KW"/>
</dbReference>
<keyword evidence="2" id="KW-0808">Transferase</keyword>
<keyword evidence="4 9" id="KW-0418">Kinase</keyword>
<dbReference type="SUPFAM" id="SSF142764">
    <property type="entry name" value="YgbK-like"/>
    <property type="match status" value="1"/>
</dbReference>
<evidence type="ECO:0000313" key="9">
    <source>
        <dbReference type="EMBL" id="MBD1379902.1"/>
    </source>
</evidence>
<evidence type="ECO:0000256" key="2">
    <source>
        <dbReference type="ARBA" id="ARBA00022679"/>
    </source>
</evidence>
<evidence type="ECO:0000313" key="10">
    <source>
        <dbReference type="Proteomes" id="UP000626844"/>
    </source>
</evidence>
<sequence>MKIAIVSDDLTGASDCGAQLVSYGLDVSVMMQPNGNGLIEKDAIIFNTDSRSVSEEEAYLRVKGISEQIKKESFDEVYKKIDSTMRGNIGQEINAMYDVFQPDFVFIAPAYPKNGRKIVNGVHFLNQKQLHETEVGNDPKTPVSDSCVTRLIQNQAKRKVEHLTYKDLKQGYAWVVERLKTFKKHNISYVTVDSTNESDLECLIQLVKKTEFSVVWVGSAGLIQHLPKAYGLKQMKSEIIIPNNENPVLLVIGSVSETGREQLDQLLLTSNVVGIEMPSTKVMLDNVSKESELKRLLQEARIAFQKGKNVALYSSKTVKQTQKLGKKQGLNAIQISNRISKVLGEIANQLIHQFDIRGLFLTGGDTAQQVFHQLHVDEFQLIGEVESGIPIGWLNKDRNILVVTKAGSFGSKEAMVKAVFKLQGKEYNEGQIMVRQLIF</sequence>
<evidence type="ECO:0000256" key="1">
    <source>
        <dbReference type="ARBA" id="ARBA00005715"/>
    </source>
</evidence>
<feature type="domain" description="Four-carbon acid sugar kinase nucleotide binding" evidence="8">
    <location>
        <begin position="249"/>
        <end position="415"/>
    </location>
</feature>
<dbReference type="Pfam" id="PF07005">
    <property type="entry name" value="SBD_N"/>
    <property type="match status" value="1"/>
</dbReference>
<dbReference type="InterPro" id="IPR031475">
    <property type="entry name" value="NBD_C"/>
</dbReference>
<keyword evidence="10" id="KW-1185">Reference proteome</keyword>
<keyword evidence="5" id="KW-0067">ATP-binding</keyword>
<dbReference type="Gene3D" id="3.40.50.10840">
    <property type="entry name" value="Putative sugar-binding, N-terminal domain"/>
    <property type="match status" value="1"/>
</dbReference>
<dbReference type="Pfam" id="PF17042">
    <property type="entry name" value="NBD_C"/>
    <property type="match status" value="1"/>
</dbReference>
<keyword evidence="6" id="KW-0119">Carbohydrate metabolism</keyword>
<dbReference type="GO" id="GO:0005524">
    <property type="term" value="F:ATP binding"/>
    <property type="evidence" value="ECO:0007669"/>
    <property type="project" value="UniProtKB-KW"/>
</dbReference>